<protein>
    <submittedName>
        <fullName evidence="1">Uncharacterized protein</fullName>
    </submittedName>
</protein>
<evidence type="ECO:0000313" key="1">
    <source>
        <dbReference type="EMBL" id="ELZ46619.1"/>
    </source>
</evidence>
<keyword evidence="2" id="KW-1185">Reference proteome</keyword>
<accession>M0EJM9</accession>
<sequence length="189" mass="21435">MMNRTDENTLQDVIEQLDEEEASALRSLIDESPELLRQILDEYGYLEEVRATDDGRFISNAESVTLTEAQTELSHHLDSVLKESMTLSEILDEVGSESAEFREQYSSAQYRSWLGDQLAALVSTGHIGRFKKGRTVHYTSTPEEAVRHWGRLNERFPEDISIADVRTISSDTGMPNNVVRDAIRQVSNE</sequence>
<evidence type="ECO:0000313" key="2">
    <source>
        <dbReference type="Proteomes" id="UP000011586"/>
    </source>
</evidence>
<dbReference type="AlphaFoldDB" id="M0EJM9"/>
<dbReference type="Proteomes" id="UP000011586">
    <property type="component" value="Unassembled WGS sequence"/>
</dbReference>
<proteinExistence type="predicted"/>
<gene>
    <name evidence="1" type="ORF">C463_04124</name>
</gene>
<dbReference type="EMBL" id="AOJK01000020">
    <property type="protein sequence ID" value="ELZ46619.1"/>
    <property type="molecule type" value="Genomic_DNA"/>
</dbReference>
<reference evidence="1 2" key="1">
    <citation type="journal article" date="2014" name="PLoS Genet.">
        <title>Phylogenetically driven sequencing of extremely halophilic archaea reveals strategies for static and dynamic osmo-response.</title>
        <authorList>
            <person name="Becker E.A."/>
            <person name="Seitzer P.M."/>
            <person name="Tritt A."/>
            <person name="Larsen D."/>
            <person name="Krusor M."/>
            <person name="Yao A.I."/>
            <person name="Wu D."/>
            <person name="Madern D."/>
            <person name="Eisen J.A."/>
            <person name="Darling A.E."/>
            <person name="Facciotti M.T."/>
        </authorList>
    </citation>
    <scope>NUCLEOTIDE SEQUENCE [LARGE SCALE GENOMIC DNA]</scope>
    <source>
        <strain evidence="1 2">DSM 19288</strain>
    </source>
</reference>
<name>M0EJM9_9EURY</name>
<organism evidence="1 2">
    <name type="scientific">Halorubrum californiense DSM 19288</name>
    <dbReference type="NCBI Taxonomy" id="1227465"/>
    <lineage>
        <taxon>Archaea</taxon>
        <taxon>Methanobacteriati</taxon>
        <taxon>Methanobacteriota</taxon>
        <taxon>Stenosarchaea group</taxon>
        <taxon>Halobacteria</taxon>
        <taxon>Halobacteriales</taxon>
        <taxon>Haloferacaceae</taxon>
        <taxon>Halorubrum</taxon>
    </lineage>
</organism>
<comment type="caution">
    <text evidence="1">The sequence shown here is derived from an EMBL/GenBank/DDBJ whole genome shotgun (WGS) entry which is preliminary data.</text>
</comment>